<evidence type="ECO:0000256" key="3">
    <source>
        <dbReference type="ARBA" id="ARBA00022692"/>
    </source>
</evidence>
<dbReference type="RefSeq" id="WP_192279349.1">
    <property type="nucleotide sequence ID" value="NZ_JACZDF010000003.1"/>
</dbReference>
<feature type="transmembrane region" description="Helical" evidence="7">
    <location>
        <begin position="212"/>
        <end position="229"/>
    </location>
</feature>
<evidence type="ECO:0000256" key="5">
    <source>
        <dbReference type="ARBA" id="ARBA00022989"/>
    </source>
</evidence>
<keyword evidence="4" id="KW-0378">Hydrolase</keyword>
<evidence type="ECO:0000256" key="7">
    <source>
        <dbReference type="SAM" id="Phobius"/>
    </source>
</evidence>
<dbReference type="SUPFAM" id="SSF57845">
    <property type="entry name" value="B-box zinc-binding domain"/>
    <property type="match status" value="1"/>
</dbReference>
<feature type="transmembrane region" description="Helical" evidence="7">
    <location>
        <begin position="154"/>
        <end position="174"/>
    </location>
</feature>
<gene>
    <name evidence="9" type="ORF">IGS67_07665</name>
</gene>
<feature type="transmembrane region" description="Helical" evidence="7">
    <location>
        <begin position="235"/>
        <end position="251"/>
    </location>
</feature>
<organism evidence="9 10">
    <name type="scientific">Flavimobilis rhizosphaerae</name>
    <dbReference type="NCBI Taxonomy" id="2775421"/>
    <lineage>
        <taxon>Bacteria</taxon>
        <taxon>Bacillati</taxon>
        <taxon>Actinomycetota</taxon>
        <taxon>Actinomycetes</taxon>
        <taxon>Micrococcales</taxon>
        <taxon>Jonesiaceae</taxon>
        <taxon>Flavimobilis</taxon>
    </lineage>
</organism>
<evidence type="ECO:0000256" key="2">
    <source>
        <dbReference type="ARBA" id="ARBA00009045"/>
    </source>
</evidence>
<keyword evidence="5 7" id="KW-1133">Transmembrane helix</keyword>
<keyword evidence="10" id="KW-1185">Reference proteome</keyword>
<evidence type="ECO:0000256" key="4">
    <source>
        <dbReference type="ARBA" id="ARBA00022801"/>
    </source>
</evidence>
<keyword evidence="6 7" id="KW-0472">Membrane</keyword>
<dbReference type="GO" id="GO:0006508">
    <property type="term" value="P:proteolysis"/>
    <property type="evidence" value="ECO:0007669"/>
    <property type="project" value="UniProtKB-KW"/>
</dbReference>
<comment type="subcellular location">
    <subcellularLocation>
        <location evidence="1">Membrane</location>
        <topology evidence="1">Multi-pass membrane protein</topology>
    </subcellularLocation>
</comment>
<comment type="caution">
    <text evidence="9">The sequence shown here is derived from an EMBL/GenBank/DDBJ whole genome shotgun (WGS) entry which is preliminary data.</text>
</comment>
<evidence type="ECO:0000313" key="9">
    <source>
        <dbReference type="EMBL" id="MBD9699368.1"/>
    </source>
</evidence>
<evidence type="ECO:0000259" key="8">
    <source>
        <dbReference type="Pfam" id="PF01694"/>
    </source>
</evidence>
<dbReference type="Proteomes" id="UP000642107">
    <property type="component" value="Unassembled WGS sequence"/>
</dbReference>
<dbReference type="PANTHER" id="PTHR43731:SF14">
    <property type="entry name" value="PRESENILIN-ASSOCIATED RHOMBOID-LIKE PROTEIN, MITOCHONDRIAL"/>
    <property type="match status" value="1"/>
</dbReference>
<evidence type="ECO:0000313" key="10">
    <source>
        <dbReference type="Proteomes" id="UP000642107"/>
    </source>
</evidence>
<feature type="domain" description="Peptidase S54 rhomboid" evidence="8">
    <location>
        <begin position="113"/>
        <end position="248"/>
    </location>
</feature>
<feature type="transmembrane region" description="Helical" evidence="7">
    <location>
        <begin position="258"/>
        <end position="277"/>
    </location>
</feature>
<dbReference type="PANTHER" id="PTHR43731">
    <property type="entry name" value="RHOMBOID PROTEASE"/>
    <property type="match status" value="1"/>
</dbReference>
<dbReference type="Pfam" id="PF01694">
    <property type="entry name" value="Rhomboid"/>
    <property type="match status" value="1"/>
</dbReference>
<dbReference type="GO" id="GO:0008233">
    <property type="term" value="F:peptidase activity"/>
    <property type="evidence" value="ECO:0007669"/>
    <property type="project" value="UniProtKB-KW"/>
</dbReference>
<proteinExistence type="inferred from homology"/>
<feature type="transmembrane region" description="Helical" evidence="7">
    <location>
        <begin position="186"/>
        <end position="205"/>
    </location>
</feature>
<dbReference type="InterPro" id="IPR035952">
    <property type="entry name" value="Rhomboid-like_sf"/>
</dbReference>
<protein>
    <submittedName>
        <fullName evidence="9">Rhomboid family intramembrane serine protease</fullName>
    </submittedName>
</protein>
<dbReference type="InterPro" id="IPR050925">
    <property type="entry name" value="Rhomboid_protease_S54"/>
</dbReference>
<name>A0ABR9DQI2_9MICO</name>
<sequence>MSDNVPTGGAAAPVCPRHPDRVSYISCQRCGRPACTECQRPAAVGVHCVECVNEHARNAPAARTALGARLREGRPVVTLTLIGLCVMSYVLQRTAGDVWTAHLEMAPVLGALEPWRLLTAAFLHADNLTHIAFNMIALWSVGPLLEQMLGRGRFLALYLLSALGGSVAVVWLANPLTMEWLTPVRGASGAVFGLFGAFVVILRRFDRDATQVYGILGINLVIGFVVPGISWEAHVGGFVVGAAVGAAFAYAPRERRHLWAFVVPIVATVVLGAAAAVRFGSVPEWTRVDEDSFLPPDGFTSAVHAVEPERTPVDNLASAGLSTVLHSVTHSCGTTGV</sequence>
<keyword evidence="9" id="KW-0645">Protease</keyword>
<dbReference type="InterPro" id="IPR022764">
    <property type="entry name" value="Peptidase_S54_rhomboid_dom"/>
</dbReference>
<evidence type="ECO:0000256" key="1">
    <source>
        <dbReference type="ARBA" id="ARBA00004141"/>
    </source>
</evidence>
<keyword evidence="3 7" id="KW-0812">Transmembrane</keyword>
<evidence type="ECO:0000256" key="6">
    <source>
        <dbReference type="ARBA" id="ARBA00023136"/>
    </source>
</evidence>
<dbReference type="SUPFAM" id="SSF144091">
    <property type="entry name" value="Rhomboid-like"/>
    <property type="match status" value="1"/>
</dbReference>
<dbReference type="EMBL" id="JACZDF010000003">
    <property type="protein sequence ID" value="MBD9699368.1"/>
    <property type="molecule type" value="Genomic_DNA"/>
</dbReference>
<accession>A0ABR9DQI2</accession>
<reference evidence="9 10" key="1">
    <citation type="submission" date="2020-09" db="EMBL/GenBank/DDBJ databases">
        <title>Flavimobilis rhizosphaerae sp. nov., isolated from rhizosphere soil of Spartina alterniflora.</title>
        <authorList>
            <person name="Hanqin C."/>
        </authorList>
    </citation>
    <scope>NUCLEOTIDE SEQUENCE [LARGE SCALE GENOMIC DNA]</scope>
    <source>
        <strain evidence="9 10">GY 10621</strain>
    </source>
</reference>
<dbReference type="Gene3D" id="1.20.1540.10">
    <property type="entry name" value="Rhomboid-like"/>
    <property type="match status" value="1"/>
</dbReference>
<comment type="similarity">
    <text evidence="2">Belongs to the peptidase S54 family.</text>
</comment>